<dbReference type="EnsemblMetazoa" id="GPPI002736-RA">
    <property type="protein sequence ID" value="GPPI002736-PA"/>
    <property type="gene ID" value="GPPI002736"/>
</dbReference>
<feature type="compositionally biased region" description="Basic residues" evidence="8">
    <location>
        <begin position="262"/>
        <end position="283"/>
    </location>
</feature>
<dbReference type="SMART" id="SM00268">
    <property type="entry name" value="ACTIN"/>
    <property type="match status" value="1"/>
</dbReference>
<reference evidence="10" key="1">
    <citation type="submission" date="2015-01" db="EMBL/GenBank/DDBJ databases">
        <authorList>
            <person name="Aksoy S."/>
            <person name="Warren W."/>
            <person name="Wilson R.K."/>
        </authorList>
    </citation>
    <scope>NUCLEOTIDE SEQUENCE [LARGE SCALE GENOMIC DNA]</scope>
    <source>
        <strain evidence="10">IAEA</strain>
    </source>
</reference>
<dbReference type="Gene3D" id="2.30.36.70">
    <property type="entry name" value="Actin, Chain A, domain 2"/>
    <property type="match status" value="1"/>
</dbReference>
<name>A0A1B0AN91_9MUSC</name>
<evidence type="ECO:0000313" key="9">
    <source>
        <dbReference type="EnsemblMetazoa" id="GPPI002736-PA"/>
    </source>
</evidence>
<dbReference type="Gene3D" id="3.30.420.40">
    <property type="match status" value="2"/>
</dbReference>
<accession>A0A1B0AN91</accession>
<comment type="similarity">
    <text evidence="3">Belongs to the actin family. ARP6 subfamily.</text>
</comment>
<dbReference type="SUPFAM" id="SSF53067">
    <property type="entry name" value="Actin-like ATPase domain"/>
    <property type="match status" value="2"/>
</dbReference>
<dbReference type="InterPro" id="IPR004000">
    <property type="entry name" value="Actin"/>
</dbReference>
<evidence type="ECO:0000256" key="1">
    <source>
        <dbReference type="ARBA" id="ARBA00004123"/>
    </source>
</evidence>
<evidence type="ECO:0000256" key="6">
    <source>
        <dbReference type="ARBA" id="ARBA00023242"/>
    </source>
</evidence>
<evidence type="ECO:0000256" key="5">
    <source>
        <dbReference type="ARBA" id="ARBA00023212"/>
    </source>
</evidence>
<dbReference type="CDD" id="cd10210">
    <property type="entry name" value="ASKHA_NBD_Arp6"/>
    <property type="match status" value="1"/>
</dbReference>
<dbReference type="InterPro" id="IPR043129">
    <property type="entry name" value="ATPase_NBD"/>
</dbReference>
<feature type="region of interest" description="Disordered" evidence="8">
    <location>
        <begin position="186"/>
        <end position="287"/>
    </location>
</feature>
<dbReference type="GO" id="GO:0005856">
    <property type="term" value="C:cytoskeleton"/>
    <property type="evidence" value="ECO:0007669"/>
    <property type="project" value="UniProtKB-SubCell"/>
</dbReference>
<dbReference type="Pfam" id="PF00022">
    <property type="entry name" value="Actin"/>
    <property type="match status" value="1"/>
</dbReference>
<keyword evidence="10" id="KW-1185">Reference proteome</keyword>
<keyword evidence="6" id="KW-0539">Nucleus</keyword>
<reference evidence="9" key="2">
    <citation type="submission" date="2020-05" db="UniProtKB">
        <authorList>
            <consortium name="EnsemblMetazoa"/>
        </authorList>
    </citation>
    <scope>IDENTIFICATION</scope>
    <source>
        <strain evidence="9">IAEA</strain>
    </source>
</reference>
<keyword evidence="5" id="KW-0206">Cytoskeleton</keyword>
<evidence type="ECO:0000256" key="7">
    <source>
        <dbReference type="ARBA" id="ARBA00074635"/>
    </source>
</evidence>
<dbReference type="EMBL" id="JXJN01000753">
    <property type="status" value="NOT_ANNOTATED_CDS"/>
    <property type="molecule type" value="Genomic_DNA"/>
</dbReference>
<protein>
    <recommendedName>
        <fullName evidence="7">Actin-related protein 6</fullName>
    </recommendedName>
</protein>
<evidence type="ECO:0000256" key="8">
    <source>
        <dbReference type="SAM" id="MobiDB-lite"/>
    </source>
</evidence>
<organism evidence="9 10">
    <name type="scientific">Glossina palpalis gambiensis</name>
    <dbReference type="NCBI Taxonomy" id="67801"/>
    <lineage>
        <taxon>Eukaryota</taxon>
        <taxon>Metazoa</taxon>
        <taxon>Ecdysozoa</taxon>
        <taxon>Arthropoda</taxon>
        <taxon>Hexapoda</taxon>
        <taxon>Insecta</taxon>
        <taxon>Pterygota</taxon>
        <taxon>Neoptera</taxon>
        <taxon>Endopterygota</taxon>
        <taxon>Diptera</taxon>
        <taxon>Brachycera</taxon>
        <taxon>Muscomorpha</taxon>
        <taxon>Hippoboscoidea</taxon>
        <taxon>Glossinidae</taxon>
        <taxon>Glossina</taxon>
    </lineage>
</organism>
<dbReference type="GO" id="GO:0005634">
    <property type="term" value="C:nucleus"/>
    <property type="evidence" value="ECO:0007669"/>
    <property type="project" value="UniProtKB-SubCell"/>
</dbReference>
<evidence type="ECO:0000256" key="3">
    <source>
        <dbReference type="ARBA" id="ARBA00005665"/>
    </source>
</evidence>
<evidence type="ECO:0000313" key="10">
    <source>
        <dbReference type="Proteomes" id="UP000092460"/>
    </source>
</evidence>
<feature type="compositionally biased region" description="Basic and acidic residues" evidence="8">
    <location>
        <begin position="197"/>
        <end position="261"/>
    </location>
</feature>
<dbReference type="Proteomes" id="UP000092460">
    <property type="component" value="Unassembled WGS sequence"/>
</dbReference>
<dbReference type="PANTHER" id="PTHR11937">
    <property type="entry name" value="ACTIN"/>
    <property type="match status" value="1"/>
</dbReference>
<evidence type="ECO:0000256" key="2">
    <source>
        <dbReference type="ARBA" id="ARBA00004245"/>
    </source>
</evidence>
<dbReference type="Gene3D" id="3.90.640.10">
    <property type="entry name" value="Actin, Chain A, domain 4"/>
    <property type="match status" value="1"/>
</dbReference>
<dbReference type="AlphaFoldDB" id="A0A1B0AN91"/>
<sequence length="698" mass="80923">MENCLNVHPLNNVVDLMQINKKRLQSLLEKLNWSEADILRSFNTNPQVEIKCKTIKNSQISTFPESYGWKNSLNLHTSQLQGLLKNYKVEAPRNFAELQLNFTREEKLKIYEHTIENTFKIDEIVTIKRNHNEVSFAEIVAVKRREKRKKRRYRTSKPTHTEEVRAVLDLQMQALRQYLRQRNYRYDNRESQANGKSQKEEKGVCKSTIRECDEKTKDGKRSNRYEKMSKRSERVESGVSEGNKRGSKDQYYRRSSREYKWSPRKSKSRSKSIEKFHKRKSSRRSNTAAVVIDNGAYTAKLGLSCHDDPQIMPNCIMKAKAERRRAFIGSQIDECRDASGLFYILCFQKGYLLNWDIQKTVWDYIFSSEGSGISLEDRNVLVTEPQLNFPSIQEAMVEIIFEEYHCSGIHKSTTADLAAFNYCTDSEETPLQSLNCLVVDVGYSFTHIVPFVCGKKLLKGIRRIDVGGKVLTNHLKELISYRHLNVMDESYVVNQIKEDVCFVSENFANEMLCHTDKRKRDEIIMEYVLPDFTSVKRGYVRKRDVTHNCLVDDSDQQSLRLCNERFTVPELLFHPTDVGIKQVGIPEAVIDALKECPVYTHHELLRNILVIGGSSLFAGFIPRLKAEIRALAADDLEVSIIFPEDPIAYGWYGGKELALSDGFKDILLKREEYEENGGYLHPLKLNYIQNCSYYAIKY</sequence>
<comment type="subcellular location">
    <subcellularLocation>
        <location evidence="2">Cytoplasm</location>
        <location evidence="2">Cytoskeleton</location>
    </subcellularLocation>
    <subcellularLocation>
        <location evidence="1">Nucleus</location>
    </subcellularLocation>
</comment>
<dbReference type="FunFam" id="2.30.36.70:FF:000003">
    <property type="entry name" value="Actin-related protein 6"/>
    <property type="match status" value="1"/>
</dbReference>
<dbReference type="VEuPathDB" id="VectorBase:GPPI002736"/>
<evidence type="ECO:0000256" key="4">
    <source>
        <dbReference type="ARBA" id="ARBA00022490"/>
    </source>
</evidence>
<proteinExistence type="inferred from homology"/>
<keyword evidence="4" id="KW-0963">Cytoplasm</keyword>
<dbReference type="STRING" id="67801.A0A1B0AN91"/>
<dbReference type="FunFam" id="3.90.640.10:FF:000014">
    <property type="entry name" value="Putative actin-related protein 6"/>
    <property type="match status" value="1"/>
</dbReference>